<dbReference type="EMBL" id="UZAI01002991">
    <property type="protein sequence ID" value="VDO76256.1"/>
    <property type="molecule type" value="Genomic_DNA"/>
</dbReference>
<accession>A0A183LUF0</accession>
<sequence>MDRLDLALLSDTKKQMQVKTASVAAAASASVRINVHKGKSNILNYNKENIISFTLNGETLEEVECFTYLNSIINERGGIDADVNTRIGKANAAFLQLKNIWNSTTIVNQHQSKNLQFEFQKNVRLYRDESCITTTIIVKQ</sequence>
<gene>
    <name evidence="1" type="ORF">SMRZ_LOCUS7425</name>
</gene>
<dbReference type="Proteomes" id="UP000277204">
    <property type="component" value="Unassembled WGS sequence"/>
</dbReference>
<dbReference type="AlphaFoldDB" id="A0A183LUF0"/>
<name>A0A183LUF0_9TREM</name>
<keyword evidence="2" id="KW-1185">Reference proteome</keyword>
<dbReference type="PANTHER" id="PTHR47027">
    <property type="entry name" value="REVERSE TRANSCRIPTASE DOMAIN-CONTAINING PROTEIN"/>
    <property type="match status" value="1"/>
</dbReference>
<proteinExistence type="predicted"/>
<evidence type="ECO:0000313" key="2">
    <source>
        <dbReference type="Proteomes" id="UP000277204"/>
    </source>
</evidence>
<evidence type="ECO:0000313" key="1">
    <source>
        <dbReference type="EMBL" id="VDO76256.1"/>
    </source>
</evidence>
<dbReference type="PANTHER" id="PTHR47027:SF25">
    <property type="entry name" value="REVERSE TRANSCRIPTASE DOMAIN-CONTAINING PROTEIN"/>
    <property type="match status" value="1"/>
</dbReference>
<organism evidence="1 2">
    <name type="scientific">Schistosoma margrebowiei</name>
    <dbReference type="NCBI Taxonomy" id="48269"/>
    <lineage>
        <taxon>Eukaryota</taxon>
        <taxon>Metazoa</taxon>
        <taxon>Spiralia</taxon>
        <taxon>Lophotrochozoa</taxon>
        <taxon>Platyhelminthes</taxon>
        <taxon>Trematoda</taxon>
        <taxon>Digenea</taxon>
        <taxon>Strigeidida</taxon>
        <taxon>Schistosomatoidea</taxon>
        <taxon>Schistosomatidae</taxon>
        <taxon>Schistosoma</taxon>
    </lineage>
</organism>
<reference evidence="1 2" key="1">
    <citation type="submission" date="2018-11" db="EMBL/GenBank/DDBJ databases">
        <authorList>
            <consortium name="Pathogen Informatics"/>
        </authorList>
    </citation>
    <scope>NUCLEOTIDE SEQUENCE [LARGE SCALE GENOMIC DNA]</scope>
    <source>
        <strain evidence="1 2">Zambia</strain>
    </source>
</reference>
<protein>
    <submittedName>
        <fullName evidence="1">Uncharacterized protein</fullName>
    </submittedName>
</protein>